<dbReference type="AlphaFoldDB" id="A0A2K1Q386"/>
<keyword evidence="3" id="KW-1185">Reference proteome</keyword>
<comment type="caution">
    <text evidence="2">The sequence shown here is derived from an EMBL/GenBank/DDBJ whole genome shotgun (WGS) entry which is preliminary data.</text>
</comment>
<organism evidence="2 3">
    <name type="scientific">Solilutibacter silvestris</name>
    <dbReference type="NCBI Taxonomy" id="1645665"/>
    <lineage>
        <taxon>Bacteria</taxon>
        <taxon>Pseudomonadati</taxon>
        <taxon>Pseudomonadota</taxon>
        <taxon>Gammaproteobacteria</taxon>
        <taxon>Lysobacterales</taxon>
        <taxon>Lysobacteraceae</taxon>
        <taxon>Solilutibacter</taxon>
    </lineage>
</organism>
<feature type="transmembrane region" description="Helical" evidence="1">
    <location>
        <begin position="57"/>
        <end position="79"/>
    </location>
</feature>
<dbReference type="RefSeq" id="WP_103074548.1">
    <property type="nucleotide sequence ID" value="NZ_NPZB01000001.1"/>
</dbReference>
<name>A0A2K1Q386_9GAMM</name>
<proteinExistence type="predicted"/>
<dbReference type="Proteomes" id="UP000236220">
    <property type="component" value="Unassembled WGS sequence"/>
</dbReference>
<reference evidence="2 3" key="1">
    <citation type="submission" date="2017-08" db="EMBL/GenBank/DDBJ databases">
        <title>Lysobacter sylvestris genome.</title>
        <authorList>
            <person name="Zhang D.-C."/>
            <person name="Albuquerque L."/>
            <person name="Franca L."/>
            <person name="Froufe H.J.C."/>
            <person name="Barroso C."/>
            <person name="Egas C."/>
            <person name="Da Costa M."/>
            <person name="Margesin R."/>
        </authorList>
    </citation>
    <scope>NUCLEOTIDE SEQUENCE [LARGE SCALE GENOMIC DNA]</scope>
    <source>
        <strain evidence="2 3">AM20-91</strain>
    </source>
</reference>
<feature type="transmembrane region" description="Helical" evidence="1">
    <location>
        <begin position="126"/>
        <end position="147"/>
    </location>
</feature>
<protein>
    <submittedName>
        <fullName evidence="2">Uncharacterized protein</fullName>
    </submittedName>
</protein>
<feature type="transmembrane region" description="Helical" evidence="1">
    <location>
        <begin position="99"/>
        <end position="119"/>
    </location>
</feature>
<accession>A0A2K1Q386</accession>
<keyword evidence="1" id="KW-0812">Transmembrane</keyword>
<evidence type="ECO:0000313" key="2">
    <source>
        <dbReference type="EMBL" id="PNS09505.1"/>
    </source>
</evidence>
<dbReference type="InterPro" id="IPR046291">
    <property type="entry name" value="DUF6328"/>
</dbReference>
<evidence type="ECO:0000256" key="1">
    <source>
        <dbReference type="SAM" id="Phobius"/>
    </source>
</evidence>
<gene>
    <name evidence="2" type="ORF">Lysil_1134</name>
</gene>
<evidence type="ECO:0000313" key="3">
    <source>
        <dbReference type="Proteomes" id="UP000236220"/>
    </source>
</evidence>
<dbReference type="Pfam" id="PF19853">
    <property type="entry name" value="DUF6328"/>
    <property type="match status" value="1"/>
</dbReference>
<sequence>MTASREGVIHLPLDKAVEYMLEECRMVLPGIQALFGFQLIAIFSERFNQAMDSSGKCLHLIAIFMIVIAIVLVMTPAALHRLSEPQALTERYLMTCSKLILAAMVPLALAILFETYLVTNVLLKRSALSLMAAIGLAAMFLTFWWAIPYRRRRRFR</sequence>
<feature type="transmembrane region" description="Helical" evidence="1">
    <location>
        <begin position="26"/>
        <end position="45"/>
    </location>
</feature>
<keyword evidence="1" id="KW-1133">Transmembrane helix</keyword>
<keyword evidence="1" id="KW-0472">Membrane</keyword>
<dbReference type="EMBL" id="NPZB01000001">
    <property type="protein sequence ID" value="PNS09505.1"/>
    <property type="molecule type" value="Genomic_DNA"/>
</dbReference>
<dbReference type="OrthoDB" id="6024366at2"/>